<dbReference type="HOGENOM" id="CLU_006462_6_4_9"/>
<dbReference type="eggNOG" id="COG0366">
    <property type="taxonomic scope" value="Bacteria"/>
</dbReference>
<dbReference type="InterPro" id="IPR006047">
    <property type="entry name" value="GH13_cat_dom"/>
</dbReference>
<dbReference type="SMART" id="SM00642">
    <property type="entry name" value="Aamy"/>
    <property type="match status" value="1"/>
</dbReference>
<dbReference type="PANTHER" id="PTHR10357:SF210">
    <property type="entry name" value="MALTODEXTRIN GLUCOSIDASE"/>
    <property type="match status" value="1"/>
</dbReference>
<dbReference type="EMBL" id="CP000612">
    <property type="protein sequence ID" value="ABO49988.1"/>
    <property type="molecule type" value="Genomic_DNA"/>
</dbReference>
<evidence type="ECO:0000256" key="2">
    <source>
        <dbReference type="ARBA" id="ARBA00022801"/>
    </source>
</evidence>
<dbReference type="AlphaFoldDB" id="A4J4I5"/>
<dbReference type="InterPro" id="IPR014756">
    <property type="entry name" value="Ig_E-set"/>
</dbReference>
<evidence type="ECO:0000259" key="4">
    <source>
        <dbReference type="SMART" id="SM00642"/>
    </source>
</evidence>
<name>A4J4I5_DESRM</name>
<dbReference type="Gene3D" id="3.20.20.80">
    <property type="entry name" value="Glycosidases"/>
    <property type="match status" value="1"/>
</dbReference>
<dbReference type="RefSeq" id="WP_011877804.1">
    <property type="nucleotide sequence ID" value="NC_009253.1"/>
</dbReference>
<evidence type="ECO:0000256" key="1">
    <source>
        <dbReference type="ARBA" id="ARBA00008061"/>
    </source>
</evidence>
<dbReference type="GO" id="GO:0004553">
    <property type="term" value="F:hydrolase activity, hydrolyzing O-glycosyl compounds"/>
    <property type="evidence" value="ECO:0007669"/>
    <property type="project" value="InterPro"/>
</dbReference>
<dbReference type="KEGG" id="drm:Dred_1458"/>
<evidence type="ECO:0000313" key="5">
    <source>
        <dbReference type="EMBL" id="ABO49988.1"/>
    </source>
</evidence>
<feature type="domain" description="Glycosyl hydrolase family 13 catalytic" evidence="4">
    <location>
        <begin position="141"/>
        <end position="550"/>
    </location>
</feature>
<dbReference type="STRING" id="349161.Dred_1458"/>
<dbReference type="CAZy" id="CBM34">
    <property type="family name" value="Carbohydrate-Binding Module Family 34"/>
</dbReference>
<organism evidence="5 6">
    <name type="scientific">Desulforamulus reducens (strain ATCC BAA-1160 / DSM 100696 / MI-1)</name>
    <name type="common">Desulfotomaculum reducens</name>
    <dbReference type="NCBI Taxonomy" id="349161"/>
    <lineage>
        <taxon>Bacteria</taxon>
        <taxon>Bacillati</taxon>
        <taxon>Bacillota</taxon>
        <taxon>Clostridia</taxon>
        <taxon>Eubacteriales</taxon>
        <taxon>Peptococcaceae</taxon>
        <taxon>Desulforamulus</taxon>
    </lineage>
</organism>
<dbReference type="InterPro" id="IPR013780">
    <property type="entry name" value="Glyco_hydro_b"/>
</dbReference>
<dbReference type="OrthoDB" id="9805159at2"/>
<dbReference type="SUPFAM" id="SSF81296">
    <property type="entry name" value="E set domains"/>
    <property type="match status" value="1"/>
</dbReference>
<dbReference type="Gene3D" id="2.60.40.1180">
    <property type="entry name" value="Golgi alpha-mannosidase II"/>
    <property type="match status" value="1"/>
</dbReference>
<dbReference type="GO" id="GO:0005975">
    <property type="term" value="P:carbohydrate metabolic process"/>
    <property type="evidence" value="ECO:0007669"/>
    <property type="project" value="InterPro"/>
</dbReference>
<keyword evidence="6" id="KW-1185">Reference proteome</keyword>
<dbReference type="CDD" id="cd11338">
    <property type="entry name" value="AmyAc_CMD"/>
    <property type="match status" value="1"/>
</dbReference>
<dbReference type="InterPro" id="IPR045857">
    <property type="entry name" value="O16G_dom_2"/>
</dbReference>
<dbReference type="Pfam" id="PF00128">
    <property type="entry name" value="Alpha-amylase"/>
    <property type="match status" value="1"/>
</dbReference>
<protein>
    <submittedName>
        <fullName evidence="5">Alpha amylase, catalytic region</fullName>
    </submittedName>
</protein>
<reference evidence="5 6" key="1">
    <citation type="submission" date="2007-03" db="EMBL/GenBank/DDBJ databases">
        <title>Complete sequence of Desulfotomaculum reducens MI-1.</title>
        <authorList>
            <consortium name="US DOE Joint Genome Institute"/>
            <person name="Copeland A."/>
            <person name="Lucas S."/>
            <person name="Lapidus A."/>
            <person name="Barry K."/>
            <person name="Detter J.C."/>
            <person name="Glavina del Rio T."/>
            <person name="Hammon N."/>
            <person name="Israni S."/>
            <person name="Dalin E."/>
            <person name="Tice H."/>
            <person name="Pitluck S."/>
            <person name="Sims D."/>
            <person name="Brettin T."/>
            <person name="Bruce D."/>
            <person name="Han C."/>
            <person name="Tapia R."/>
            <person name="Schmutz J."/>
            <person name="Larimer F."/>
            <person name="Land M."/>
            <person name="Hauser L."/>
            <person name="Kyrpides N."/>
            <person name="Kim E."/>
            <person name="Tebo B.M."/>
            <person name="Richardson P."/>
        </authorList>
    </citation>
    <scope>NUCLEOTIDE SEQUENCE [LARGE SCALE GENOMIC DNA]</scope>
    <source>
        <strain evidence="5 6">MI-1</strain>
    </source>
</reference>
<dbReference type="CDD" id="cd02857">
    <property type="entry name" value="E_set_CDase_PDE_N"/>
    <property type="match status" value="1"/>
</dbReference>
<accession>A4J4I5</accession>
<sequence>MNVWIYHNSHEVYYRNPFGAVSCDERVILSLTIEIEEEAHSIFLRLWKHGREEEKIPMRLREGHGNKKTYQVEINVPSVQGLLWYYFIIGIKDKTYYYGNNYDQLGGIGEIYEHEPPSYQITVYKRNLVTPNWFKDAVMYQIFVDRFCNGYEAGQVLNPKEHCIIYPHWDATPQYGKCPETGKTVCYDFFGGNLLGVIKKLPYLKELGIRVIYFNPIFEAASNHKYDTGDYKKIDPMFGDHGVFQELCKKAQEMGISIILDGVFSHTGSNSRYFNRDGQYPSLGAYQSKDSPYYSWYRFTHFPNEYDCWWGIDTLPNVNELDPSYQEYIITGEDSVIKHWMRMGAKGWRLDVVDELPPEFIKKIRSVMKHLDPESILIGEVWEDATNKVSYGQMREYLLGEELDSVMNYPFRNIWLEYLLGKRDARSTHLRLMNLFENYPLHHFYSTMNLISSHDVSRALTVLSDAPPEDMLSREEQAKVQLSEIQLERGLARLKLLSLLQMTFPGVPCIYYGDEVGMHGYRDPLNRGTYPWGKENSDLLAWYKKLIALRNEYEVLRTGLWRPIYMQGQIYGYLRVIKQGKDVFNRPAKNHVALVLVNPGRESAVEVSIPLKNWCNGTMMDLLQVDKTYKIENGLLHVKLEPLQGTLLIDR</sequence>
<dbReference type="Gene3D" id="2.60.40.10">
    <property type="entry name" value="Immunoglobulins"/>
    <property type="match status" value="1"/>
</dbReference>
<evidence type="ECO:0000313" key="6">
    <source>
        <dbReference type="Proteomes" id="UP000001556"/>
    </source>
</evidence>
<dbReference type="InterPro" id="IPR004185">
    <property type="entry name" value="Glyco_hydro_13_lg-like_dom"/>
</dbReference>
<evidence type="ECO:0000256" key="3">
    <source>
        <dbReference type="ARBA" id="ARBA00023295"/>
    </source>
</evidence>
<dbReference type="Gene3D" id="3.90.400.10">
    <property type="entry name" value="Oligo-1,6-glucosidase, Domain 2"/>
    <property type="match status" value="1"/>
</dbReference>
<keyword evidence="2" id="KW-0378">Hydrolase</keyword>
<dbReference type="Proteomes" id="UP000001556">
    <property type="component" value="Chromosome"/>
</dbReference>
<dbReference type="SUPFAM" id="SSF51011">
    <property type="entry name" value="Glycosyl hydrolase domain"/>
    <property type="match status" value="1"/>
</dbReference>
<dbReference type="InterPro" id="IPR017853">
    <property type="entry name" value="GH"/>
</dbReference>
<dbReference type="InterPro" id="IPR013783">
    <property type="entry name" value="Ig-like_fold"/>
</dbReference>
<dbReference type="CAZy" id="GH13">
    <property type="family name" value="Glycoside Hydrolase Family 13"/>
</dbReference>
<proteinExistence type="inferred from homology"/>
<comment type="similarity">
    <text evidence="1">Belongs to the glycosyl hydrolase 13 family.</text>
</comment>
<dbReference type="PANTHER" id="PTHR10357">
    <property type="entry name" value="ALPHA-AMYLASE FAMILY MEMBER"/>
    <property type="match status" value="1"/>
</dbReference>
<keyword evidence="3" id="KW-0326">Glycosidase</keyword>
<dbReference type="SUPFAM" id="SSF51445">
    <property type="entry name" value="(Trans)glycosidases"/>
    <property type="match status" value="1"/>
</dbReference>
<gene>
    <name evidence="5" type="ordered locus">Dred_1458</name>
</gene>